<organism evidence="2 3">
    <name type="scientific">Deinococcus roseus</name>
    <dbReference type="NCBI Taxonomy" id="392414"/>
    <lineage>
        <taxon>Bacteria</taxon>
        <taxon>Thermotogati</taxon>
        <taxon>Deinococcota</taxon>
        <taxon>Deinococci</taxon>
        <taxon>Deinococcales</taxon>
        <taxon>Deinococcaceae</taxon>
        <taxon>Deinococcus</taxon>
    </lineage>
</organism>
<feature type="signal peptide" evidence="1">
    <location>
        <begin position="1"/>
        <end position="18"/>
    </location>
</feature>
<protein>
    <recommendedName>
        <fullName evidence="4">Alpha/beta hydrolase</fullName>
    </recommendedName>
</protein>
<proteinExistence type="predicted"/>
<dbReference type="EMBL" id="BMOD01000031">
    <property type="protein sequence ID" value="GGJ54796.1"/>
    <property type="molecule type" value="Genomic_DNA"/>
</dbReference>
<reference evidence="3" key="1">
    <citation type="journal article" date="2019" name="Int. J. Syst. Evol. Microbiol.">
        <title>The Global Catalogue of Microorganisms (GCM) 10K type strain sequencing project: providing services to taxonomists for standard genome sequencing and annotation.</title>
        <authorList>
            <consortium name="The Broad Institute Genomics Platform"/>
            <consortium name="The Broad Institute Genome Sequencing Center for Infectious Disease"/>
            <person name="Wu L."/>
            <person name="Ma J."/>
        </authorList>
    </citation>
    <scope>NUCLEOTIDE SEQUENCE [LARGE SCALE GENOMIC DNA]</scope>
    <source>
        <strain evidence="3">JCM 14370</strain>
    </source>
</reference>
<evidence type="ECO:0008006" key="4">
    <source>
        <dbReference type="Google" id="ProtNLM"/>
    </source>
</evidence>
<name>A0ABQ2DH91_9DEIO</name>
<keyword evidence="3" id="KW-1185">Reference proteome</keyword>
<evidence type="ECO:0000313" key="3">
    <source>
        <dbReference type="Proteomes" id="UP000632222"/>
    </source>
</evidence>
<comment type="caution">
    <text evidence="2">The sequence shown here is derived from an EMBL/GenBank/DDBJ whole genome shotgun (WGS) entry which is preliminary data.</text>
</comment>
<sequence>MRAGLIFLSLSLLATAQAGKFNPVGAGALMRLPHTEGDAYLWVPHSCKHKACSLMVVSHSRGNTSEATLQKPHLMQFFKTFVDDGIAVLISNDAGPNTWGNEKALLYLKSIWEEARSSFHFNGKTFALGYSMGGLPASLSVQKTLYPVSALVLIDARVDMLAAYQGSDASRVQEIQVAYQHDPAATENPLLHDPMTEAFAGSVPLMVIGSKDDRTVPFADNGEKFFLLHGKNPNSVMLQLPGGHLHMNRWDPDTARDILGFLKHLKPGVEKPMEANKQ</sequence>
<keyword evidence="1" id="KW-0732">Signal</keyword>
<dbReference type="Gene3D" id="3.40.50.1820">
    <property type="entry name" value="alpha/beta hydrolase"/>
    <property type="match status" value="1"/>
</dbReference>
<evidence type="ECO:0000256" key="1">
    <source>
        <dbReference type="SAM" id="SignalP"/>
    </source>
</evidence>
<dbReference type="Proteomes" id="UP000632222">
    <property type="component" value="Unassembled WGS sequence"/>
</dbReference>
<evidence type="ECO:0000313" key="2">
    <source>
        <dbReference type="EMBL" id="GGJ54796.1"/>
    </source>
</evidence>
<dbReference type="SUPFAM" id="SSF53474">
    <property type="entry name" value="alpha/beta-Hydrolases"/>
    <property type="match status" value="1"/>
</dbReference>
<feature type="chain" id="PRO_5046497179" description="Alpha/beta hydrolase" evidence="1">
    <location>
        <begin position="19"/>
        <end position="278"/>
    </location>
</feature>
<gene>
    <name evidence="2" type="ORF">GCM10008938_46060</name>
</gene>
<accession>A0ABQ2DH91</accession>
<dbReference type="InterPro" id="IPR029058">
    <property type="entry name" value="AB_hydrolase_fold"/>
</dbReference>